<evidence type="ECO:0000313" key="1">
    <source>
        <dbReference type="EMBL" id="ADH65382.1"/>
    </source>
</evidence>
<dbReference type="AlphaFoldDB" id="D7BJM6"/>
<evidence type="ECO:0000313" key="2">
    <source>
        <dbReference type="Proteomes" id="UP000001916"/>
    </source>
</evidence>
<dbReference type="OrthoDB" id="9845523at2"/>
<organism evidence="1 2">
    <name type="scientific">Allomeiothermus silvanus (strain ATCC 700542 / DSM 9946 / NBRC 106475 / NCIMB 13440 / VI-R2)</name>
    <name type="common">Thermus silvanus</name>
    <dbReference type="NCBI Taxonomy" id="526227"/>
    <lineage>
        <taxon>Bacteria</taxon>
        <taxon>Thermotogati</taxon>
        <taxon>Deinococcota</taxon>
        <taxon>Deinococci</taxon>
        <taxon>Thermales</taxon>
        <taxon>Thermaceae</taxon>
        <taxon>Allomeiothermus</taxon>
    </lineage>
</organism>
<dbReference type="EMBL" id="CP002044">
    <property type="protein sequence ID" value="ADH65382.1"/>
    <property type="molecule type" value="Genomic_DNA"/>
</dbReference>
<gene>
    <name evidence="1" type="ORF">Mesil_3592</name>
</gene>
<dbReference type="Proteomes" id="UP000001916">
    <property type="component" value="Plasmid pMESIL02"/>
</dbReference>
<reference evidence="1 2" key="1">
    <citation type="journal article" date="2010" name="Stand. Genomic Sci.">
        <title>Complete genome sequence of Meiothermus silvanus type strain (VI-R2).</title>
        <authorList>
            <person name="Sikorski J."/>
            <person name="Tindall B.J."/>
            <person name="Lowry S."/>
            <person name="Lucas S."/>
            <person name="Nolan M."/>
            <person name="Copeland A."/>
            <person name="Glavina Del Rio T."/>
            <person name="Tice H."/>
            <person name="Cheng J.F."/>
            <person name="Han C."/>
            <person name="Pitluck S."/>
            <person name="Liolios K."/>
            <person name="Ivanova N."/>
            <person name="Mavromatis K."/>
            <person name="Mikhailova N."/>
            <person name="Pati A."/>
            <person name="Goodwin L."/>
            <person name="Chen A."/>
            <person name="Palaniappan K."/>
            <person name="Land M."/>
            <person name="Hauser L."/>
            <person name="Chang Y.J."/>
            <person name="Jeffries C.D."/>
            <person name="Rohde M."/>
            <person name="Goker M."/>
            <person name="Woyke T."/>
            <person name="Bristow J."/>
            <person name="Eisen J.A."/>
            <person name="Markowitz V."/>
            <person name="Hugenholtz P."/>
            <person name="Kyrpides N.C."/>
            <person name="Klenk H.P."/>
            <person name="Lapidus A."/>
        </authorList>
    </citation>
    <scope>NUCLEOTIDE SEQUENCE [LARGE SCALE GENOMIC DNA]</scope>
    <source>
        <strain evidence="2">ATCC 700542 / DSM 9946 / VI-R2</strain>
        <plasmid evidence="2">Plasmid pMESIL02</plasmid>
    </source>
</reference>
<protein>
    <submittedName>
        <fullName evidence="1">Uncharacterized protein</fullName>
    </submittedName>
</protein>
<dbReference type="RefSeq" id="WP_013159856.1">
    <property type="nucleotide sequence ID" value="NC_014214.1"/>
</dbReference>
<name>D7BJM6_ALLS1</name>
<dbReference type="KEGG" id="msv:Mesil_3592"/>
<proteinExistence type="predicted"/>
<geneLocation type="plasmid" evidence="1 2">
    <name>pMESIL02</name>
</geneLocation>
<accession>D7BJM6</accession>
<keyword evidence="2" id="KW-1185">Reference proteome</keyword>
<dbReference type="HOGENOM" id="CLU_942707_0_0_0"/>
<sequence length="295" mass="31420">MKRAAPWVTCLALGLVLAQRESVVHSPDGSLAPLAFGRQTCLRVVQGERALSGTTCVDFESGAGVLNLRLNEGSLEVPYRVEPALGEVSYLIRLGEGWRAASPSLQAAPPAASAQVLAEQSAKPAALDPLTRPAPAGADSLSGSAAPIRLGADSLSGSAAPIRPPMADSLRERLLPRESPKAVPPSGQQNAMRPETDSSLLPYFFLRQIQGRYQVAYSLLARAPVDTPASGIRLLLDGKPLSGQLTRRTTASVPGHLERGQAEYGWIDLGPLEGSRLELKWQLGEASLEREWRLP</sequence>
<keyword evidence="1" id="KW-0614">Plasmid</keyword>